<name>A0A9K3CUT7_9EUKA</name>
<comment type="caution">
    <text evidence="1">The sequence shown here is derived from an EMBL/GenBank/DDBJ whole genome shotgun (WGS) entry which is preliminary data.</text>
</comment>
<dbReference type="InterPro" id="IPR015915">
    <property type="entry name" value="Kelch-typ_b-propeller"/>
</dbReference>
<organism evidence="1 2">
    <name type="scientific">Kipferlia bialata</name>
    <dbReference type="NCBI Taxonomy" id="797122"/>
    <lineage>
        <taxon>Eukaryota</taxon>
        <taxon>Metamonada</taxon>
        <taxon>Carpediemonas-like organisms</taxon>
        <taxon>Kipferlia</taxon>
    </lineage>
</organism>
<sequence length="222" mass="24042">MWRSRIAKLVSLGGETYLAMITEEDEGSSSGPTKVTDVARVTRGAPGEDFHLTEKWGDVPEGLSAESSITLVGDVVIALNSKHMYILTLETMTWETIEAPSQGNPYSSPPVPADPTPWPQHHLGLEGTTLCRHGQMLYFGQLVYPTSEAVGVHLVTVNAEPSRPDNINPRQAVQAYNTETQEWTVLGDTPFPVSYRMPLCSTESGDSLVAVPGGYATLSVNL</sequence>
<protein>
    <submittedName>
        <fullName evidence="1">Uncharacterized protein</fullName>
    </submittedName>
</protein>
<dbReference type="Proteomes" id="UP000265618">
    <property type="component" value="Unassembled WGS sequence"/>
</dbReference>
<proteinExistence type="predicted"/>
<accession>A0A9K3CUT7</accession>
<keyword evidence="2" id="KW-1185">Reference proteome</keyword>
<dbReference type="SUPFAM" id="SSF117281">
    <property type="entry name" value="Kelch motif"/>
    <property type="match status" value="1"/>
</dbReference>
<dbReference type="EMBL" id="BDIP01000847">
    <property type="protein sequence ID" value="GIQ82882.1"/>
    <property type="molecule type" value="Genomic_DNA"/>
</dbReference>
<dbReference type="Gene3D" id="2.120.10.80">
    <property type="entry name" value="Kelch-type beta propeller"/>
    <property type="match status" value="1"/>
</dbReference>
<gene>
    <name evidence="1" type="ORF">KIPB_004104</name>
</gene>
<reference evidence="1 2" key="1">
    <citation type="journal article" date="2018" name="PLoS ONE">
        <title>The draft genome of Kipferlia bialata reveals reductive genome evolution in fornicate parasites.</title>
        <authorList>
            <person name="Tanifuji G."/>
            <person name="Takabayashi S."/>
            <person name="Kume K."/>
            <person name="Takagi M."/>
            <person name="Nakayama T."/>
            <person name="Kamikawa R."/>
            <person name="Inagaki Y."/>
            <person name="Hashimoto T."/>
        </authorList>
    </citation>
    <scope>NUCLEOTIDE SEQUENCE [LARGE SCALE GENOMIC DNA]</scope>
    <source>
        <strain evidence="1">NY0173</strain>
    </source>
</reference>
<evidence type="ECO:0000313" key="1">
    <source>
        <dbReference type="EMBL" id="GIQ82882.1"/>
    </source>
</evidence>
<evidence type="ECO:0000313" key="2">
    <source>
        <dbReference type="Proteomes" id="UP000265618"/>
    </source>
</evidence>
<dbReference type="AlphaFoldDB" id="A0A9K3CUT7"/>